<reference evidence="2" key="1">
    <citation type="journal article" date="2020" name="Stud. Mycol.">
        <title>101 Dothideomycetes genomes: a test case for predicting lifestyles and emergence of pathogens.</title>
        <authorList>
            <person name="Haridas S."/>
            <person name="Albert R."/>
            <person name="Binder M."/>
            <person name="Bloem J."/>
            <person name="Labutti K."/>
            <person name="Salamov A."/>
            <person name="Andreopoulos B."/>
            <person name="Baker S."/>
            <person name="Barry K."/>
            <person name="Bills G."/>
            <person name="Bluhm B."/>
            <person name="Cannon C."/>
            <person name="Castanera R."/>
            <person name="Culley D."/>
            <person name="Daum C."/>
            <person name="Ezra D."/>
            <person name="Gonzalez J."/>
            <person name="Henrissat B."/>
            <person name="Kuo A."/>
            <person name="Liang C."/>
            <person name="Lipzen A."/>
            <person name="Lutzoni F."/>
            <person name="Magnuson J."/>
            <person name="Mondo S."/>
            <person name="Nolan M."/>
            <person name="Ohm R."/>
            <person name="Pangilinan J."/>
            <person name="Park H.-J."/>
            <person name="Ramirez L."/>
            <person name="Alfaro M."/>
            <person name="Sun H."/>
            <person name="Tritt A."/>
            <person name="Yoshinaga Y."/>
            <person name="Zwiers L.-H."/>
            <person name="Turgeon B."/>
            <person name="Goodwin S."/>
            <person name="Spatafora J."/>
            <person name="Crous P."/>
            <person name="Grigoriev I."/>
        </authorList>
    </citation>
    <scope>NUCLEOTIDE SEQUENCE</scope>
    <source>
        <strain evidence="2">CBS 690.94</strain>
    </source>
</reference>
<organism evidence="2 3">
    <name type="scientific">Karstenula rhodostoma CBS 690.94</name>
    <dbReference type="NCBI Taxonomy" id="1392251"/>
    <lineage>
        <taxon>Eukaryota</taxon>
        <taxon>Fungi</taxon>
        <taxon>Dikarya</taxon>
        <taxon>Ascomycota</taxon>
        <taxon>Pezizomycotina</taxon>
        <taxon>Dothideomycetes</taxon>
        <taxon>Pleosporomycetidae</taxon>
        <taxon>Pleosporales</taxon>
        <taxon>Massarineae</taxon>
        <taxon>Didymosphaeriaceae</taxon>
        <taxon>Karstenula</taxon>
    </lineage>
</organism>
<dbReference type="OrthoDB" id="1911848at2759"/>
<accession>A0A9P4P976</accession>
<protein>
    <recommendedName>
        <fullName evidence="4">Protein kinase domain-containing protein</fullName>
    </recommendedName>
</protein>
<evidence type="ECO:0000313" key="2">
    <source>
        <dbReference type="EMBL" id="KAF2439008.1"/>
    </source>
</evidence>
<dbReference type="AlphaFoldDB" id="A0A9P4P976"/>
<sequence>MQHDIYSLGVCLLEIGLWTSFIQCSGHPPNQTTSQGYEFRKVVPGLETPAESLKQQLLLLAGEELPKRTGSKYARIIETCITCLDEGNEDFGDETDFQDEDGILVAVRYIERILLQVNSILV</sequence>
<keyword evidence="3" id="KW-1185">Reference proteome</keyword>
<dbReference type="PANTHER" id="PTHR37542">
    <property type="entry name" value="HELO DOMAIN-CONTAINING PROTEIN-RELATED"/>
    <property type="match status" value="1"/>
</dbReference>
<dbReference type="EMBL" id="MU001510">
    <property type="protein sequence ID" value="KAF2439008.1"/>
    <property type="molecule type" value="Genomic_DNA"/>
</dbReference>
<dbReference type="PANTHER" id="PTHR37542:SF1">
    <property type="entry name" value="PRION-INHIBITION AND PROPAGATION HELO DOMAIN-CONTAINING PROTEIN"/>
    <property type="match status" value="1"/>
</dbReference>
<gene>
    <name evidence="2" type="ORF">P171DRAFT_448531</name>
</gene>
<feature type="chain" id="PRO_5040311028" description="Protein kinase domain-containing protein" evidence="1">
    <location>
        <begin position="27"/>
        <end position="122"/>
    </location>
</feature>
<evidence type="ECO:0000313" key="3">
    <source>
        <dbReference type="Proteomes" id="UP000799764"/>
    </source>
</evidence>
<comment type="caution">
    <text evidence="2">The sequence shown here is derived from an EMBL/GenBank/DDBJ whole genome shotgun (WGS) entry which is preliminary data.</text>
</comment>
<dbReference type="Proteomes" id="UP000799764">
    <property type="component" value="Unassembled WGS sequence"/>
</dbReference>
<name>A0A9P4P976_9PLEO</name>
<evidence type="ECO:0008006" key="4">
    <source>
        <dbReference type="Google" id="ProtNLM"/>
    </source>
</evidence>
<proteinExistence type="predicted"/>
<evidence type="ECO:0000256" key="1">
    <source>
        <dbReference type="SAM" id="SignalP"/>
    </source>
</evidence>
<keyword evidence="1" id="KW-0732">Signal</keyword>
<feature type="signal peptide" evidence="1">
    <location>
        <begin position="1"/>
        <end position="26"/>
    </location>
</feature>